<feature type="compositionally biased region" description="Basic and acidic residues" evidence="1">
    <location>
        <begin position="293"/>
        <end position="305"/>
    </location>
</feature>
<gene>
    <name evidence="2" type="ORF">CB5_LOCUS6361</name>
</gene>
<feature type="compositionally biased region" description="Pro residues" evidence="1">
    <location>
        <begin position="36"/>
        <end position="68"/>
    </location>
</feature>
<reference evidence="2" key="1">
    <citation type="submission" date="2020-07" db="EMBL/GenBank/DDBJ databases">
        <authorList>
            <person name="Lin J."/>
        </authorList>
    </citation>
    <scope>NUCLEOTIDE SEQUENCE</scope>
</reference>
<sequence length="341" mass="35150">MALHSTPLLPQISSSSSSSSTSPSQTLTLNLTHLPTTPPLHPPPPPGPLLSPSPPPAAASAASPPPTPSGSTSSAATGATPPPTPSSPPPPPPPLPPPATAAGSAAASRGGASTSRSPSSAPSRAAASRSAAAAAPLRGRGPRSPSTSSPGGSSSSGGAYLSFTLPLVIIPLCCLLDGISMTHGWHTSATDSIEYLVGKNLIPAFQLVVSDTLVLSGNCLVLFGGINDSGLRLNDTWIGEIDLRPTESLPDASTALWHTLTSIDETLMVLLRSRLRVRGAQRPMAIRRQQRLSRVEGNRHARRDATPTPSWPLRDSHSRKQKSSYMAARIRRGTGKTTSGY</sequence>
<proteinExistence type="predicted"/>
<feature type="region of interest" description="Disordered" evidence="1">
    <location>
        <begin position="1"/>
        <end position="155"/>
    </location>
</feature>
<organism evidence="2">
    <name type="scientific">Ananas comosus var. bracteatus</name>
    <name type="common">red pineapple</name>
    <dbReference type="NCBI Taxonomy" id="296719"/>
    <lineage>
        <taxon>Eukaryota</taxon>
        <taxon>Viridiplantae</taxon>
        <taxon>Streptophyta</taxon>
        <taxon>Embryophyta</taxon>
        <taxon>Tracheophyta</taxon>
        <taxon>Spermatophyta</taxon>
        <taxon>Magnoliopsida</taxon>
        <taxon>Liliopsida</taxon>
        <taxon>Poales</taxon>
        <taxon>Bromeliaceae</taxon>
        <taxon>Bromelioideae</taxon>
        <taxon>Ananas</taxon>
    </lineage>
</organism>
<feature type="region of interest" description="Disordered" evidence="1">
    <location>
        <begin position="286"/>
        <end position="341"/>
    </location>
</feature>
<feature type="compositionally biased region" description="Low complexity" evidence="1">
    <location>
        <begin position="1"/>
        <end position="35"/>
    </location>
</feature>
<protein>
    <submittedName>
        <fullName evidence="2">Uncharacterized protein</fullName>
    </submittedName>
</protein>
<evidence type="ECO:0000313" key="2">
    <source>
        <dbReference type="EMBL" id="CAD1823150.1"/>
    </source>
</evidence>
<dbReference type="PANTHER" id="PTHR48125:SF10">
    <property type="entry name" value="OS12G0136300 PROTEIN"/>
    <property type="match status" value="1"/>
</dbReference>
<name>A0A6V7NX53_ANACO</name>
<dbReference type="EMBL" id="LR862142">
    <property type="protein sequence ID" value="CAD1823150.1"/>
    <property type="molecule type" value="Genomic_DNA"/>
</dbReference>
<evidence type="ECO:0000256" key="1">
    <source>
        <dbReference type="SAM" id="MobiDB-lite"/>
    </source>
</evidence>
<feature type="compositionally biased region" description="Low complexity" evidence="1">
    <location>
        <begin position="100"/>
        <end position="155"/>
    </location>
</feature>
<feature type="compositionally biased region" description="Low complexity" evidence="1">
    <location>
        <begin position="69"/>
        <end position="79"/>
    </location>
</feature>
<dbReference type="PANTHER" id="PTHR48125">
    <property type="entry name" value="LP07818P1"/>
    <property type="match status" value="1"/>
</dbReference>
<feature type="compositionally biased region" description="Pro residues" evidence="1">
    <location>
        <begin position="80"/>
        <end position="99"/>
    </location>
</feature>
<dbReference type="AlphaFoldDB" id="A0A6V7NX53"/>
<accession>A0A6V7NX53</accession>